<keyword evidence="1 4" id="KW-0533">Nickel</keyword>
<keyword evidence="2 4" id="KW-0479">Metal-binding</keyword>
<reference evidence="5 6" key="1">
    <citation type="submission" date="2018-06" db="EMBL/GenBank/DDBJ databases">
        <authorList>
            <person name="Strepis N."/>
        </authorList>
    </citation>
    <scope>NUCLEOTIDE SEQUENCE [LARGE SCALE GENOMIC DNA]</scope>
    <source>
        <strain evidence="5">LUCI</strain>
    </source>
</reference>
<dbReference type="EMBL" id="UPPP01000054">
    <property type="protein sequence ID" value="VBB05318.1"/>
    <property type="molecule type" value="Genomic_DNA"/>
</dbReference>
<gene>
    <name evidence="4" type="primary">hypA</name>
    <name evidence="5" type="ORF">LUCI_0525</name>
</gene>
<dbReference type="Proteomes" id="UP000277811">
    <property type="component" value="Unassembled WGS sequence"/>
</dbReference>
<dbReference type="InterPro" id="IPR000688">
    <property type="entry name" value="HypA/HybF"/>
</dbReference>
<dbReference type="GO" id="GO:0051604">
    <property type="term" value="P:protein maturation"/>
    <property type="evidence" value="ECO:0007669"/>
    <property type="project" value="InterPro"/>
</dbReference>
<feature type="binding site" evidence="4">
    <location>
        <position position="92"/>
    </location>
    <ligand>
        <name>Zn(2+)</name>
        <dbReference type="ChEBI" id="CHEBI:29105"/>
    </ligand>
</feature>
<dbReference type="Pfam" id="PF01155">
    <property type="entry name" value="HypA"/>
    <property type="match status" value="1"/>
</dbReference>
<keyword evidence="6" id="KW-1185">Reference proteome</keyword>
<sequence length="118" mass="13115">MHELSIAQSLLEVALGSVKDPEIKQIRLIKLRIGRLTGVEPEALRFAWTAVSAGTIAAGAMLDVDWVPLTGRCHNCRQDLILKQYHVFCPVCRSPAFEMTSGQELTMDYLEVDTADEN</sequence>
<evidence type="ECO:0000256" key="1">
    <source>
        <dbReference type="ARBA" id="ARBA00022596"/>
    </source>
</evidence>
<comment type="similarity">
    <text evidence="4">Belongs to the HypA/HybF family.</text>
</comment>
<dbReference type="PANTHER" id="PTHR34535">
    <property type="entry name" value="HYDROGENASE MATURATION FACTOR HYPA"/>
    <property type="match status" value="1"/>
</dbReference>
<feature type="binding site" evidence="4">
    <location>
        <position position="89"/>
    </location>
    <ligand>
        <name>Zn(2+)</name>
        <dbReference type="ChEBI" id="CHEBI:29105"/>
    </ligand>
</feature>
<evidence type="ECO:0000256" key="4">
    <source>
        <dbReference type="HAMAP-Rule" id="MF_00213"/>
    </source>
</evidence>
<dbReference type="RefSeq" id="WP_165865857.1">
    <property type="nucleotide sequence ID" value="NZ_UPPP01000054.1"/>
</dbReference>
<comment type="function">
    <text evidence="4">Involved in the maturation of [NiFe] hydrogenases. Required for nickel insertion into the metal center of the hydrogenase.</text>
</comment>
<feature type="binding site" evidence="4">
    <location>
        <position position="73"/>
    </location>
    <ligand>
        <name>Zn(2+)</name>
        <dbReference type="ChEBI" id="CHEBI:29105"/>
    </ligand>
</feature>
<dbReference type="AlphaFoldDB" id="A0A498R852"/>
<dbReference type="GO" id="GO:0016151">
    <property type="term" value="F:nickel cation binding"/>
    <property type="evidence" value="ECO:0007669"/>
    <property type="project" value="UniProtKB-UniRule"/>
</dbReference>
<evidence type="ECO:0000256" key="3">
    <source>
        <dbReference type="ARBA" id="ARBA00022833"/>
    </source>
</evidence>
<protein>
    <recommendedName>
        <fullName evidence="4">Hydrogenase maturation factor HypA</fullName>
    </recommendedName>
</protein>
<proteinExistence type="inferred from homology"/>
<evidence type="ECO:0000313" key="6">
    <source>
        <dbReference type="Proteomes" id="UP000277811"/>
    </source>
</evidence>
<dbReference type="PANTHER" id="PTHR34535:SF3">
    <property type="entry name" value="HYDROGENASE MATURATION FACTOR HYPA"/>
    <property type="match status" value="1"/>
</dbReference>
<evidence type="ECO:0000256" key="2">
    <source>
        <dbReference type="ARBA" id="ARBA00022723"/>
    </source>
</evidence>
<dbReference type="NCBIfam" id="TIGR00100">
    <property type="entry name" value="hypA"/>
    <property type="match status" value="1"/>
</dbReference>
<dbReference type="GO" id="GO:0008270">
    <property type="term" value="F:zinc ion binding"/>
    <property type="evidence" value="ECO:0007669"/>
    <property type="project" value="UniProtKB-UniRule"/>
</dbReference>
<name>A0A498R852_9FIRM</name>
<keyword evidence="3 4" id="KW-0862">Zinc</keyword>
<dbReference type="HAMAP" id="MF_00213">
    <property type="entry name" value="HypA_HybF"/>
    <property type="match status" value="1"/>
</dbReference>
<accession>A0A498R852</accession>
<dbReference type="Gene3D" id="3.30.2320.80">
    <property type="match status" value="1"/>
</dbReference>
<feature type="binding site" evidence="4">
    <location>
        <position position="76"/>
    </location>
    <ligand>
        <name>Zn(2+)</name>
        <dbReference type="ChEBI" id="CHEBI:29105"/>
    </ligand>
</feature>
<feature type="binding site" evidence="4">
    <location>
        <position position="2"/>
    </location>
    <ligand>
        <name>Ni(2+)</name>
        <dbReference type="ChEBI" id="CHEBI:49786"/>
    </ligand>
</feature>
<evidence type="ECO:0000313" key="5">
    <source>
        <dbReference type="EMBL" id="VBB05318.1"/>
    </source>
</evidence>
<dbReference type="PIRSF" id="PIRSF004761">
    <property type="entry name" value="Hydrgn_mat_HypA"/>
    <property type="match status" value="1"/>
</dbReference>
<organism evidence="5 6">
    <name type="scientific">Lucifera butyrica</name>
    <dbReference type="NCBI Taxonomy" id="1351585"/>
    <lineage>
        <taxon>Bacteria</taxon>
        <taxon>Bacillati</taxon>
        <taxon>Bacillota</taxon>
        <taxon>Negativicutes</taxon>
        <taxon>Veillonellales</taxon>
        <taxon>Veillonellaceae</taxon>
        <taxon>Lucifera</taxon>
    </lineage>
</organism>